<sequence>MNRTIEFTETRKSRNGNVPFRTDALVIEEKESTTYFASRLANTGEESKGWVAMPSDAATLRAVAATLNEIAAKIEPHDANEFFICTFNYDWEESFSLHQTWGEALDEIADSFGLHRAHFDRDPDAIWQALSDEYEAGKWKGFQVIAVDRATLASRNVGPRG</sequence>
<dbReference type="RefSeq" id="WP_161350788.1">
    <property type="nucleotide sequence ID" value="NZ_WTUX01000010.1"/>
</dbReference>
<dbReference type="EMBL" id="WTUX01000010">
    <property type="protein sequence ID" value="MZR12685.1"/>
    <property type="molecule type" value="Genomic_DNA"/>
</dbReference>
<gene>
    <name evidence="1" type="ORF">GQE99_06580</name>
</gene>
<keyword evidence="2" id="KW-1185">Reference proteome</keyword>
<protein>
    <submittedName>
        <fullName evidence="1">Uncharacterized protein</fullName>
    </submittedName>
</protein>
<accession>A0A845LY34</accession>
<evidence type="ECO:0000313" key="1">
    <source>
        <dbReference type="EMBL" id="MZR12685.1"/>
    </source>
</evidence>
<organism evidence="1 2">
    <name type="scientific">Maritimibacter harenae</name>
    <dbReference type="NCBI Taxonomy" id="2606218"/>
    <lineage>
        <taxon>Bacteria</taxon>
        <taxon>Pseudomonadati</taxon>
        <taxon>Pseudomonadota</taxon>
        <taxon>Alphaproteobacteria</taxon>
        <taxon>Rhodobacterales</taxon>
        <taxon>Roseobacteraceae</taxon>
        <taxon>Maritimibacter</taxon>
    </lineage>
</organism>
<name>A0A845LY34_9RHOB</name>
<evidence type="ECO:0000313" key="2">
    <source>
        <dbReference type="Proteomes" id="UP000467322"/>
    </source>
</evidence>
<proteinExistence type="predicted"/>
<comment type="caution">
    <text evidence="1">The sequence shown here is derived from an EMBL/GenBank/DDBJ whole genome shotgun (WGS) entry which is preliminary data.</text>
</comment>
<reference evidence="1 2" key="1">
    <citation type="submission" date="2019-12" db="EMBL/GenBank/DDBJ databases">
        <title>Maritimibacter sp. nov. sp. isolated from sea sand.</title>
        <authorList>
            <person name="Kim J."/>
            <person name="Jeong S.E."/>
            <person name="Jung H.S."/>
            <person name="Jeon C.O."/>
        </authorList>
    </citation>
    <scope>NUCLEOTIDE SEQUENCE [LARGE SCALE GENOMIC DNA]</scope>
    <source>
        <strain evidence="1 2">DP07</strain>
    </source>
</reference>
<dbReference type="Proteomes" id="UP000467322">
    <property type="component" value="Unassembled WGS sequence"/>
</dbReference>
<dbReference type="AlphaFoldDB" id="A0A845LY34"/>